<dbReference type="HAMAP" id="MF_01401">
    <property type="entry name" value="MsrA"/>
    <property type="match status" value="1"/>
</dbReference>
<organism evidence="6 7">
    <name type="scientific">Methylorubrum podarium</name>
    <dbReference type="NCBI Taxonomy" id="200476"/>
    <lineage>
        <taxon>Bacteria</taxon>
        <taxon>Pseudomonadati</taxon>
        <taxon>Pseudomonadota</taxon>
        <taxon>Alphaproteobacteria</taxon>
        <taxon>Hyphomicrobiales</taxon>
        <taxon>Methylobacteriaceae</taxon>
        <taxon>Methylorubrum</taxon>
    </lineage>
</organism>
<evidence type="ECO:0000259" key="5">
    <source>
        <dbReference type="Pfam" id="PF01625"/>
    </source>
</evidence>
<comment type="similarity">
    <text evidence="4">Belongs to the MsrA Met sulfoxide reductase family.</text>
</comment>
<feature type="domain" description="Peptide methionine sulphoxide reductase MsrA" evidence="5">
    <location>
        <begin position="64"/>
        <end position="215"/>
    </location>
</feature>
<comment type="catalytic activity">
    <reaction evidence="3 4">
        <text>[thioredoxin]-disulfide + L-methionine + H2O = L-methionine (S)-S-oxide + [thioredoxin]-dithiol</text>
        <dbReference type="Rhea" id="RHEA:19993"/>
        <dbReference type="Rhea" id="RHEA-COMP:10698"/>
        <dbReference type="Rhea" id="RHEA-COMP:10700"/>
        <dbReference type="ChEBI" id="CHEBI:15377"/>
        <dbReference type="ChEBI" id="CHEBI:29950"/>
        <dbReference type="ChEBI" id="CHEBI:50058"/>
        <dbReference type="ChEBI" id="CHEBI:57844"/>
        <dbReference type="ChEBI" id="CHEBI:58772"/>
        <dbReference type="EC" id="1.8.4.11"/>
    </reaction>
</comment>
<accession>A0ABV1QNE9</accession>
<dbReference type="Gene3D" id="3.30.1060.10">
    <property type="entry name" value="Peptide methionine sulphoxide reductase MsrA"/>
    <property type="match status" value="1"/>
</dbReference>
<evidence type="ECO:0000256" key="3">
    <source>
        <dbReference type="ARBA" id="ARBA00048782"/>
    </source>
</evidence>
<proteinExistence type="inferred from homology"/>
<protein>
    <recommendedName>
        <fullName evidence="4">Peptide methionine sulfoxide reductase MsrA</fullName>
        <shortName evidence="4">Protein-methionine-S-oxide reductase</shortName>
        <ecNumber evidence="4">1.8.4.11</ecNumber>
    </recommendedName>
    <alternativeName>
        <fullName evidence="4">Peptide-methionine (S)-S-oxide reductase</fullName>
        <shortName evidence="4">Peptide Met(O) reductase</shortName>
    </alternativeName>
</protein>
<dbReference type="Proteomes" id="UP001480955">
    <property type="component" value="Unassembled WGS sequence"/>
</dbReference>
<dbReference type="GO" id="GO:0008113">
    <property type="term" value="F:peptide-methionine (S)-S-oxide reductase activity"/>
    <property type="evidence" value="ECO:0007669"/>
    <property type="project" value="UniProtKB-EC"/>
</dbReference>
<dbReference type="PANTHER" id="PTHR43774">
    <property type="entry name" value="PEPTIDE METHIONINE SULFOXIDE REDUCTASE"/>
    <property type="match status" value="1"/>
</dbReference>
<dbReference type="Pfam" id="PF01625">
    <property type="entry name" value="PMSR"/>
    <property type="match status" value="1"/>
</dbReference>
<evidence type="ECO:0000256" key="4">
    <source>
        <dbReference type="HAMAP-Rule" id="MF_01401"/>
    </source>
</evidence>
<feature type="active site" evidence="4">
    <location>
        <position position="71"/>
    </location>
</feature>
<evidence type="ECO:0000256" key="1">
    <source>
        <dbReference type="ARBA" id="ARBA00023002"/>
    </source>
</evidence>
<dbReference type="RefSeq" id="WP_350395206.1">
    <property type="nucleotide sequence ID" value="NZ_JBELQE010000079.1"/>
</dbReference>
<dbReference type="NCBIfam" id="TIGR00401">
    <property type="entry name" value="msrA"/>
    <property type="match status" value="1"/>
</dbReference>
<evidence type="ECO:0000256" key="2">
    <source>
        <dbReference type="ARBA" id="ARBA00047806"/>
    </source>
</evidence>
<gene>
    <name evidence="4 6" type="primary">msrA</name>
    <name evidence="6" type="ORF">ABS772_13310</name>
</gene>
<dbReference type="EC" id="1.8.4.11" evidence="4"/>
<reference evidence="6 7" key="1">
    <citation type="submission" date="2024-06" db="EMBL/GenBank/DDBJ databases">
        <authorList>
            <person name="Campbell A.G."/>
        </authorList>
    </citation>
    <scope>NUCLEOTIDE SEQUENCE [LARGE SCALE GENOMIC DNA]</scope>
    <source>
        <strain evidence="6 7">EM12</strain>
    </source>
</reference>
<comment type="catalytic activity">
    <reaction evidence="2 4">
        <text>L-methionyl-[protein] + [thioredoxin]-disulfide + H2O = L-methionyl-(S)-S-oxide-[protein] + [thioredoxin]-dithiol</text>
        <dbReference type="Rhea" id="RHEA:14217"/>
        <dbReference type="Rhea" id="RHEA-COMP:10698"/>
        <dbReference type="Rhea" id="RHEA-COMP:10700"/>
        <dbReference type="Rhea" id="RHEA-COMP:12313"/>
        <dbReference type="Rhea" id="RHEA-COMP:12315"/>
        <dbReference type="ChEBI" id="CHEBI:15377"/>
        <dbReference type="ChEBI" id="CHEBI:16044"/>
        <dbReference type="ChEBI" id="CHEBI:29950"/>
        <dbReference type="ChEBI" id="CHEBI:44120"/>
        <dbReference type="ChEBI" id="CHEBI:50058"/>
        <dbReference type="EC" id="1.8.4.11"/>
    </reaction>
</comment>
<comment type="function">
    <text evidence="4">Has an important function as a repair enzyme for proteins that have been inactivated by oxidation. Catalyzes the reversible oxidation-reduction of methionine sulfoxide in proteins to methionine.</text>
</comment>
<dbReference type="InterPro" id="IPR002569">
    <property type="entry name" value="Met_Sox_Rdtase_MsrA_dom"/>
</dbReference>
<dbReference type="InterPro" id="IPR036509">
    <property type="entry name" value="Met_Sox_Rdtase_MsrA_sf"/>
</dbReference>
<keyword evidence="1 4" id="KW-0560">Oxidoreductase</keyword>
<dbReference type="SUPFAM" id="SSF55068">
    <property type="entry name" value="Peptide methionine sulfoxide reductase"/>
    <property type="match status" value="1"/>
</dbReference>
<keyword evidence="7" id="KW-1185">Reference proteome</keyword>
<evidence type="ECO:0000313" key="6">
    <source>
        <dbReference type="EMBL" id="MER2250893.1"/>
    </source>
</evidence>
<name>A0ABV1QNE9_9HYPH</name>
<comment type="caution">
    <text evidence="6">The sequence shown here is derived from an EMBL/GenBank/DDBJ whole genome shotgun (WGS) entry which is preliminary data.</text>
</comment>
<evidence type="ECO:0000313" key="7">
    <source>
        <dbReference type="Proteomes" id="UP001480955"/>
    </source>
</evidence>
<dbReference type="EMBL" id="JBELQE010000079">
    <property type="protein sequence ID" value="MER2250893.1"/>
    <property type="molecule type" value="Genomic_DNA"/>
</dbReference>
<sequence>MTRERFRPLTPYVIGGLAGLALLAGAALPPVSAAAEEGGRRLPEAAMTARETAKDASKGSGLRTATFAGGCFWGVQGVFQHVKGVKSAVSGYAGGTRASARYDEVGTGRTGHAEAVQVTYDPAVVRYDELLQIFFSVALDPTEVNRQGPDTGRQYRSALFPADAEQAEVAKAYIAQIDRAKLFPKPIATTIESGAFYPAEAYHQDYMTLHPSNSYIVVNDAPKLRDLKTLFPERANAQPVLVGRPPA</sequence>
<dbReference type="PANTHER" id="PTHR43774:SF1">
    <property type="entry name" value="PEPTIDE METHIONINE SULFOXIDE REDUCTASE MSRA 2"/>
    <property type="match status" value="1"/>
</dbReference>